<dbReference type="Proteomes" id="UP000293342">
    <property type="component" value="Unassembled WGS sequence"/>
</dbReference>
<dbReference type="OrthoDB" id="64208at2"/>
<keyword evidence="2" id="KW-1185">Reference proteome</keyword>
<dbReference type="SUPFAM" id="SSF55136">
    <property type="entry name" value="Probable bacterial effector-binding domain"/>
    <property type="match status" value="1"/>
</dbReference>
<dbReference type="EMBL" id="SJKD01000007">
    <property type="protein sequence ID" value="TCC45598.1"/>
    <property type="molecule type" value="Genomic_DNA"/>
</dbReference>
<dbReference type="AlphaFoldDB" id="A0A4R0JLB1"/>
<name>A0A4R0JLB1_9ACTN</name>
<organism evidence="1 2">
    <name type="scientific">Kribbella capetownensis</name>
    <dbReference type="NCBI Taxonomy" id="1572659"/>
    <lineage>
        <taxon>Bacteria</taxon>
        <taxon>Bacillati</taxon>
        <taxon>Actinomycetota</taxon>
        <taxon>Actinomycetes</taxon>
        <taxon>Propionibacteriales</taxon>
        <taxon>Kribbellaceae</taxon>
        <taxon>Kribbella</taxon>
    </lineage>
</organism>
<evidence type="ECO:0008006" key="3">
    <source>
        <dbReference type="Google" id="ProtNLM"/>
    </source>
</evidence>
<dbReference type="InterPro" id="IPR011256">
    <property type="entry name" value="Reg_factor_effector_dom_sf"/>
</dbReference>
<accession>A0A4R0JLB1</accession>
<proteinExistence type="predicted"/>
<dbReference type="Gene3D" id="3.20.80.10">
    <property type="entry name" value="Regulatory factor, effector binding domain"/>
    <property type="match status" value="1"/>
</dbReference>
<reference evidence="1 2" key="1">
    <citation type="submission" date="2019-02" db="EMBL/GenBank/DDBJ databases">
        <title>Kribbella capetownensis sp. nov. and Kribbella speibonae sp. nov., isolated from soil.</title>
        <authorList>
            <person name="Curtis S.M."/>
            <person name="Norton I."/>
            <person name="Everest G.J."/>
            <person name="Meyers P.R."/>
        </authorList>
    </citation>
    <scope>NUCLEOTIDE SEQUENCE [LARGE SCALE GENOMIC DNA]</scope>
    <source>
        <strain evidence="1 2">YM53</strain>
    </source>
</reference>
<comment type="caution">
    <text evidence="1">The sequence shown here is derived from an EMBL/GenBank/DDBJ whole genome shotgun (WGS) entry which is preliminary data.</text>
</comment>
<dbReference type="RefSeq" id="WP_131516685.1">
    <property type="nucleotide sequence ID" value="NZ_SJKD01000007.1"/>
</dbReference>
<evidence type="ECO:0000313" key="1">
    <source>
        <dbReference type="EMBL" id="TCC45598.1"/>
    </source>
</evidence>
<protein>
    <recommendedName>
        <fullName evidence="3">Effector-binding domain-containing protein</fullName>
    </recommendedName>
</protein>
<sequence>MEILTPPHVDDRAEVATLGITVVTPFRGMLKVRDQLLNELIGWLDQANVEPRGQFFLRLLTIDMNGPMELEVGVTDTIHPGDDRVRPGLLPAGRYASLIYRNHALRANRALLEWSEAERLVLDKDEVPAGDQFGCRYEAYHTDPRHQPRKTLWDVELAIRLRAD</sequence>
<evidence type="ECO:0000313" key="2">
    <source>
        <dbReference type="Proteomes" id="UP000293342"/>
    </source>
</evidence>
<gene>
    <name evidence="1" type="ORF">E0H75_28105</name>
</gene>